<dbReference type="Gramene" id="TVU16466">
    <property type="protein sequence ID" value="TVU16466"/>
    <property type="gene ID" value="EJB05_40032"/>
</dbReference>
<dbReference type="Pfam" id="PF18044">
    <property type="entry name" value="zf-CCCH_4"/>
    <property type="match status" value="1"/>
</dbReference>
<keyword evidence="4" id="KW-0238">DNA-binding</keyword>
<keyword evidence="1 5" id="KW-0479">Metal-binding</keyword>
<dbReference type="InterPro" id="IPR036855">
    <property type="entry name" value="Znf_CCCH_sf"/>
</dbReference>
<protein>
    <recommendedName>
        <fullName evidence="6">C3H1-type domain-containing protein</fullName>
    </recommendedName>
</protein>
<dbReference type="Proteomes" id="UP000324897">
    <property type="component" value="Unassembled WGS sequence"/>
</dbReference>
<dbReference type="AlphaFoldDB" id="A0A5J9TYQ0"/>
<dbReference type="OrthoDB" id="1928519at2759"/>
<evidence type="ECO:0000256" key="5">
    <source>
        <dbReference type="PROSITE-ProRule" id="PRU00723"/>
    </source>
</evidence>
<evidence type="ECO:0000256" key="2">
    <source>
        <dbReference type="ARBA" id="ARBA00022771"/>
    </source>
</evidence>
<feature type="zinc finger region" description="C3H1-type" evidence="5">
    <location>
        <begin position="403"/>
        <end position="431"/>
    </location>
</feature>
<dbReference type="PROSITE" id="PS50103">
    <property type="entry name" value="ZF_C3H1"/>
    <property type="match status" value="1"/>
</dbReference>
<keyword evidence="2 5" id="KW-0863">Zinc-finger</keyword>
<dbReference type="EMBL" id="RWGY01000031">
    <property type="protein sequence ID" value="TVU16466.1"/>
    <property type="molecule type" value="Genomic_DNA"/>
</dbReference>
<evidence type="ECO:0000313" key="8">
    <source>
        <dbReference type="Proteomes" id="UP000324897"/>
    </source>
</evidence>
<dbReference type="InterPro" id="IPR041367">
    <property type="entry name" value="Znf-CCCH_4"/>
</dbReference>
<dbReference type="GO" id="GO:0008270">
    <property type="term" value="F:zinc ion binding"/>
    <property type="evidence" value="ECO:0007669"/>
    <property type="project" value="UniProtKB-KW"/>
</dbReference>
<feature type="domain" description="C3H1-type" evidence="6">
    <location>
        <begin position="403"/>
        <end position="431"/>
    </location>
</feature>
<gene>
    <name evidence="7" type="ORF">EJB05_40032</name>
</gene>
<name>A0A5J9TYQ0_9POAL</name>
<reference evidence="7 8" key="1">
    <citation type="journal article" date="2019" name="Sci. Rep.">
        <title>A high-quality genome of Eragrostis curvula grass provides insights into Poaceae evolution and supports new strategies to enhance forage quality.</title>
        <authorList>
            <person name="Carballo J."/>
            <person name="Santos B.A.C.M."/>
            <person name="Zappacosta D."/>
            <person name="Garbus I."/>
            <person name="Selva J.P."/>
            <person name="Gallo C.A."/>
            <person name="Diaz A."/>
            <person name="Albertini E."/>
            <person name="Caccamo M."/>
            <person name="Echenique V."/>
        </authorList>
    </citation>
    <scope>NUCLEOTIDE SEQUENCE [LARGE SCALE GENOMIC DNA]</scope>
    <source>
        <strain evidence="8">cv. Victoria</strain>
        <tissue evidence="7">Leaf</tissue>
    </source>
</reference>
<dbReference type="PANTHER" id="PTHR33400:SF2">
    <property type="entry name" value="ZINC FINGER CCCH DOMAIN-CONTAINING PROTEIN 6"/>
    <property type="match status" value="1"/>
</dbReference>
<evidence type="ECO:0000259" key="6">
    <source>
        <dbReference type="PROSITE" id="PS50103"/>
    </source>
</evidence>
<dbReference type="SUPFAM" id="SSF90229">
    <property type="entry name" value="CCCH zinc finger"/>
    <property type="match status" value="1"/>
</dbReference>
<comment type="caution">
    <text evidence="7">The sequence shown here is derived from an EMBL/GenBank/DDBJ whole genome shotgun (WGS) entry which is preliminary data.</text>
</comment>
<sequence>MMGSRRSNRVSWATGPNLCKVRLFLSDDSPSQAGLRPQDNLQAKGSWLMHAAGPSSDDSLPPGFESLQPANDVKIDTSKVPLIRWKCPPKMLFNPDWLVVAGEESKEAALQNERIFGALEAIYPRPSNIPPNPFVSPDVVDSHYDDSRTLLVPLIPIEEDDTSDLLEEPYVNLPNNYDQADKYETAVISAPRVSDAPIITTTQHQANGFIGTASAGMPIEPDVLAAASAAYTAIMQSNQMGSMIDQDLLIKILSDPAQLERLMKEYGTIKHEQATTSAVVAPMLPGPPPQTPVSAPPSFPDPMATYQNLNPTLPPPPPVLNRLPPAVPSVSMNPPANSSQAVNLSSRGIGYYKTLIHQHGGERQEPLEQHGVQFGAYQQSNSIQTNTVDVASSGTMQGHYPKPRLTKPCAYFNTARGCRNGANCTFLHDVSAARKEQPKGAKRLKLDSRIAGQY</sequence>
<dbReference type="PANTHER" id="PTHR33400">
    <property type="entry name" value="ZINC FINGER CCCH DOMAIN-CONTAINING PROTEIN 6-RELATED"/>
    <property type="match status" value="1"/>
</dbReference>
<evidence type="ECO:0000256" key="1">
    <source>
        <dbReference type="ARBA" id="ARBA00022723"/>
    </source>
</evidence>
<keyword evidence="8" id="KW-1185">Reference proteome</keyword>
<organism evidence="7 8">
    <name type="scientific">Eragrostis curvula</name>
    <name type="common">weeping love grass</name>
    <dbReference type="NCBI Taxonomy" id="38414"/>
    <lineage>
        <taxon>Eukaryota</taxon>
        <taxon>Viridiplantae</taxon>
        <taxon>Streptophyta</taxon>
        <taxon>Embryophyta</taxon>
        <taxon>Tracheophyta</taxon>
        <taxon>Spermatophyta</taxon>
        <taxon>Magnoliopsida</taxon>
        <taxon>Liliopsida</taxon>
        <taxon>Poales</taxon>
        <taxon>Poaceae</taxon>
        <taxon>PACMAD clade</taxon>
        <taxon>Chloridoideae</taxon>
        <taxon>Eragrostideae</taxon>
        <taxon>Eragrostidinae</taxon>
        <taxon>Eragrostis</taxon>
    </lineage>
</organism>
<evidence type="ECO:0000256" key="4">
    <source>
        <dbReference type="ARBA" id="ARBA00023125"/>
    </source>
</evidence>
<dbReference type="InterPro" id="IPR000571">
    <property type="entry name" value="Znf_CCCH"/>
</dbReference>
<evidence type="ECO:0000256" key="3">
    <source>
        <dbReference type="ARBA" id="ARBA00022833"/>
    </source>
</evidence>
<proteinExistence type="predicted"/>
<evidence type="ECO:0000313" key="7">
    <source>
        <dbReference type="EMBL" id="TVU16466.1"/>
    </source>
</evidence>
<dbReference type="GO" id="GO:0003677">
    <property type="term" value="F:DNA binding"/>
    <property type="evidence" value="ECO:0007669"/>
    <property type="project" value="UniProtKB-KW"/>
</dbReference>
<keyword evidence="3 5" id="KW-0862">Zinc</keyword>
<accession>A0A5J9TYQ0</accession>